<dbReference type="Proteomes" id="UP000240042">
    <property type="component" value="Unassembled WGS sequence"/>
</dbReference>
<gene>
    <name evidence="1" type="ORF">SAMN02745150_00872</name>
</gene>
<organism evidence="1 2">
    <name type="scientific">Brevinema andersonii</name>
    <dbReference type="NCBI Taxonomy" id="34097"/>
    <lineage>
        <taxon>Bacteria</taxon>
        <taxon>Pseudomonadati</taxon>
        <taxon>Spirochaetota</taxon>
        <taxon>Spirochaetia</taxon>
        <taxon>Brevinematales</taxon>
        <taxon>Brevinemataceae</taxon>
        <taxon>Brevinema</taxon>
    </lineage>
</organism>
<sequence length="79" mass="8862">MIEVTRLNDTKIFLNPALIETIEQTPDTVVIFNSGKKFLVKESPQDLERKFSNFLAGSIYKALVHAGANVSLNPRKKES</sequence>
<dbReference type="PANTHER" id="PTHR39185:SF1">
    <property type="entry name" value="SWARMING MOTILITY PROTEIN SWRD"/>
    <property type="match status" value="1"/>
</dbReference>
<proteinExistence type="predicted"/>
<keyword evidence="2" id="KW-1185">Reference proteome</keyword>
<dbReference type="EMBL" id="FOKY01000005">
    <property type="protein sequence ID" value="SFB80348.1"/>
    <property type="molecule type" value="Genomic_DNA"/>
</dbReference>
<dbReference type="InterPro" id="IPR009384">
    <property type="entry name" value="SwrD-like"/>
</dbReference>
<protein>
    <submittedName>
        <fullName evidence="1">Uncharacterized protein YlzI, FlbEa/FlbD family</fullName>
    </submittedName>
</protein>
<reference evidence="2" key="1">
    <citation type="submission" date="2016-10" db="EMBL/GenBank/DDBJ databases">
        <authorList>
            <person name="Varghese N."/>
            <person name="Submissions S."/>
        </authorList>
    </citation>
    <scope>NUCLEOTIDE SEQUENCE [LARGE SCALE GENOMIC DNA]</scope>
    <source>
        <strain evidence="2">ATCC 43811</strain>
    </source>
</reference>
<dbReference type="PANTHER" id="PTHR39185">
    <property type="entry name" value="SWARMING MOTILITY PROTEIN SWRD"/>
    <property type="match status" value="1"/>
</dbReference>
<dbReference type="STRING" id="34097.SAMN02745150_00872"/>
<name>A0A1I1E545_BREAD</name>
<evidence type="ECO:0000313" key="1">
    <source>
        <dbReference type="EMBL" id="SFB80348.1"/>
    </source>
</evidence>
<dbReference type="Pfam" id="PF06289">
    <property type="entry name" value="FlbD"/>
    <property type="match status" value="1"/>
</dbReference>
<evidence type="ECO:0000313" key="2">
    <source>
        <dbReference type="Proteomes" id="UP000240042"/>
    </source>
</evidence>
<accession>A0A1I1E545</accession>
<dbReference type="AlphaFoldDB" id="A0A1I1E545"/>
<dbReference type="RefSeq" id="WP_092319012.1">
    <property type="nucleotide sequence ID" value="NZ_FOKY01000005.1"/>
</dbReference>
<dbReference type="OrthoDB" id="9799862at2"/>